<dbReference type="PANTHER" id="PTHR30383:SF5">
    <property type="entry name" value="SGNH HYDROLASE-TYPE ESTERASE DOMAIN-CONTAINING PROTEIN"/>
    <property type="match status" value="1"/>
</dbReference>
<reference evidence="2" key="1">
    <citation type="submission" date="2018-05" db="EMBL/GenBank/DDBJ databases">
        <authorList>
            <person name="Lanie J.A."/>
            <person name="Ng W.-L."/>
            <person name="Kazmierczak K.M."/>
            <person name="Andrzejewski T.M."/>
            <person name="Davidsen T.M."/>
            <person name="Wayne K.J."/>
            <person name="Tettelin H."/>
            <person name="Glass J.I."/>
            <person name="Rusch D."/>
            <person name="Podicherti R."/>
            <person name="Tsui H.-C.T."/>
            <person name="Winkler M.E."/>
        </authorList>
    </citation>
    <scope>NUCLEOTIDE SEQUENCE</scope>
</reference>
<protein>
    <recommendedName>
        <fullName evidence="1">SGNH hydrolase-type esterase domain-containing protein</fullName>
    </recommendedName>
</protein>
<name>A0A381ZWQ1_9ZZZZ</name>
<dbReference type="Gene3D" id="3.40.50.1110">
    <property type="entry name" value="SGNH hydrolase"/>
    <property type="match status" value="1"/>
</dbReference>
<evidence type="ECO:0000259" key="1">
    <source>
        <dbReference type="Pfam" id="PF13472"/>
    </source>
</evidence>
<sequence>MENLIFKSNEKVLFIGDSITDCGRRQDEEKLGHGYVRKITELLTAKYPSHHIDYVNKGIGGDIVEGLENRWSEDVISERPDWLSIKIGINNAAGQTEPNEEYLPKWENSYRQILTRSFQELELNGIFMFEIFYIAEDVQEPRTLAILEYNEIIHRLAEEFNAHLVPVSTSFKQAVTNRPNALWTTRDGVHPNAAGHTLMALEFLKQAGW</sequence>
<dbReference type="InterPro" id="IPR036514">
    <property type="entry name" value="SGNH_hydro_sf"/>
</dbReference>
<feature type="domain" description="SGNH hydrolase-type esterase" evidence="1">
    <location>
        <begin position="14"/>
        <end position="197"/>
    </location>
</feature>
<dbReference type="Pfam" id="PF13472">
    <property type="entry name" value="Lipase_GDSL_2"/>
    <property type="match status" value="1"/>
</dbReference>
<evidence type="ECO:0000313" key="2">
    <source>
        <dbReference type="EMBL" id="SVA93153.1"/>
    </source>
</evidence>
<gene>
    <name evidence="2" type="ORF">METZ01_LOCUS146007</name>
</gene>
<dbReference type="PANTHER" id="PTHR30383">
    <property type="entry name" value="THIOESTERASE 1/PROTEASE 1/LYSOPHOSPHOLIPASE L1"/>
    <property type="match status" value="1"/>
</dbReference>
<dbReference type="EMBL" id="UINC01022794">
    <property type="protein sequence ID" value="SVA93153.1"/>
    <property type="molecule type" value="Genomic_DNA"/>
</dbReference>
<dbReference type="GO" id="GO:0004622">
    <property type="term" value="F:phosphatidylcholine lysophospholipase activity"/>
    <property type="evidence" value="ECO:0007669"/>
    <property type="project" value="TreeGrafter"/>
</dbReference>
<organism evidence="2">
    <name type="scientific">marine metagenome</name>
    <dbReference type="NCBI Taxonomy" id="408172"/>
    <lineage>
        <taxon>unclassified sequences</taxon>
        <taxon>metagenomes</taxon>
        <taxon>ecological metagenomes</taxon>
    </lineage>
</organism>
<proteinExistence type="predicted"/>
<dbReference type="InterPro" id="IPR051532">
    <property type="entry name" value="Ester_Hydrolysis_Enzymes"/>
</dbReference>
<dbReference type="InterPro" id="IPR013830">
    <property type="entry name" value="SGNH_hydro"/>
</dbReference>
<accession>A0A381ZWQ1</accession>
<dbReference type="SUPFAM" id="SSF52266">
    <property type="entry name" value="SGNH hydrolase"/>
    <property type="match status" value="1"/>
</dbReference>
<dbReference type="CDD" id="cd01834">
    <property type="entry name" value="SGNH_hydrolase_like_2"/>
    <property type="match status" value="1"/>
</dbReference>
<dbReference type="AlphaFoldDB" id="A0A381ZWQ1"/>